<organism evidence="1 2">
    <name type="scientific">Trichodelitschia bisporula</name>
    <dbReference type="NCBI Taxonomy" id="703511"/>
    <lineage>
        <taxon>Eukaryota</taxon>
        <taxon>Fungi</taxon>
        <taxon>Dikarya</taxon>
        <taxon>Ascomycota</taxon>
        <taxon>Pezizomycotina</taxon>
        <taxon>Dothideomycetes</taxon>
        <taxon>Dothideomycetes incertae sedis</taxon>
        <taxon>Phaeotrichales</taxon>
        <taxon>Phaeotrichaceae</taxon>
        <taxon>Trichodelitschia</taxon>
    </lineage>
</organism>
<reference evidence="1" key="1">
    <citation type="journal article" date="2020" name="Stud. Mycol.">
        <title>101 Dothideomycetes genomes: a test case for predicting lifestyles and emergence of pathogens.</title>
        <authorList>
            <person name="Haridas S."/>
            <person name="Albert R."/>
            <person name="Binder M."/>
            <person name="Bloem J."/>
            <person name="Labutti K."/>
            <person name="Salamov A."/>
            <person name="Andreopoulos B."/>
            <person name="Baker S."/>
            <person name="Barry K."/>
            <person name="Bills G."/>
            <person name="Bluhm B."/>
            <person name="Cannon C."/>
            <person name="Castanera R."/>
            <person name="Culley D."/>
            <person name="Daum C."/>
            <person name="Ezra D."/>
            <person name="Gonzalez J."/>
            <person name="Henrissat B."/>
            <person name="Kuo A."/>
            <person name="Liang C."/>
            <person name="Lipzen A."/>
            <person name="Lutzoni F."/>
            <person name="Magnuson J."/>
            <person name="Mondo S."/>
            <person name="Nolan M."/>
            <person name="Ohm R."/>
            <person name="Pangilinan J."/>
            <person name="Park H.-J."/>
            <person name="Ramirez L."/>
            <person name="Alfaro M."/>
            <person name="Sun H."/>
            <person name="Tritt A."/>
            <person name="Yoshinaga Y."/>
            <person name="Zwiers L.-H."/>
            <person name="Turgeon B."/>
            <person name="Goodwin S."/>
            <person name="Spatafora J."/>
            <person name="Crous P."/>
            <person name="Grigoriev I."/>
        </authorList>
    </citation>
    <scope>NUCLEOTIDE SEQUENCE</scope>
    <source>
        <strain evidence="1">CBS 262.69</strain>
    </source>
</reference>
<keyword evidence="2" id="KW-1185">Reference proteome</keyword>
<dbReference type="OrthoDB" id="3791344at2759"/>
<proteinExistence type="predicted"/>
<accession>A0A6G1HHF2</accession>
<dbReference type="EMBL" id="ML996717">
    <property type="protein sequence ID" value="KAF2395488.1"/>
    <property type="molecule type" value="Genomic_DNA"/>
</dbReference>
<dbReference type="Proteomes" id="UP000799640">
    <property type="component" value="Unassembled WGS sequence"/>
</dbReference>
<evidence type="ECO:0000313" key="1">
    <source>
        <dbReference type="EMBL" id="KAF2395488.1"/>
    </source>
</evidence>
<gene>
    <name evidence="1" type="ORF">EJ06DRAFT_304967</name>
</gene>
<feature type="non-terminal residue" evidence="1">
    <location>
        <position position="189"/>
    </location>
</feature>
<dbReference type="AlphaFoldDB" id="A0A6G1HHF2"/>
<sequence length="189" mass="22025">MAWRCAMALPSPKSVRCMNWCIRKILSIWAHPKHGTSELKVYEKKRPMQLFHVCTQKRNEGQASFLFATNKKAMEEALAWAWERDDKDEVEGFSDRLHAHLLEAHDPSLPVSFRREAGWRSIGTLGKVHNLAVFIRSSPQISDAWGELAHESLGIDNETRWNSWFYLLEKVQKHQGHLFTFCREYSSNQ</sequence>
<name>A0A6G1HHF2_9PEZI</name>
<protein>
    <submittedName>
        <fullName evidence="1">Uncharacterized protein</fullName>
    </submittedName>
</protein>
<evidence type="ECO:0000313" key="2">
    <source>
        <dbReference type="Proteomes" id="UP000799640"/>
    </source>
</evidence>